<evidence type="ECO:0000256" key="4">
    <source>
        <dbReference type="ARBA" id="ARBA00022723"/>
    </source>
</evidence>
<dbReference type="GO" id="GO:0051607">
    <property type="term" value="P:defense response to virus"/>
    <property type="evidence" value="ECO:0007669"/>
    <property type="project" value="UniProtKB-KW"/>
</dbReference>
<accession>A0A2S9D3A7</accession>
<proteinExistence type="inferred from homology"/>
<name>A0A2S9D3A7_PSECE</name>
<dbReference type="Pfam" id="PF00078">
    <property type="entry name" value="RVT_1"/>
    <property type="match status" value="1"/>
</dbReference>
<dbReference type="RefSeq" id="WP_105229098.1">
    <property type="nucleotide sequence ID" value="NZ_PCQE01000121.1"/>
</dbReference>
<dbReference type="InterPro" id="IPR051083">
    <property type="entry name" value="GrpII_Intron_Splice-Mob/Def"/>
</dbReference>
<dbReference type="SUPFAM" id="SSF56672">
    <property type="entry name" value="DNA/RNA polymerases"/>
    <property type="match status" value="1"/>
</dbReference>
<dbReference type="GO" id="GO:0003723">
    <property type="term" value="F:RNA binding"/>
    <property type="evidence" value="ECO:0007669"/>
    <property type="project" value="InterPro"/>
</dbReference>
<keyword evidence="5" id="KW-0460">Magnesium</keyword>
<dbReference type="InterPro" id="IPR000477">
    <property type="entry name" value="RT_dom"/>
</dbReference>
<dbReference type="GO" id="GO:0046872">
    <property type="term" value="F:metal ion binding"/>
    <property type="evidence" value="ECO:0007669"/>
    <property type="project" value="UniProtKB-KW"/>
</dbReference>
<evidence type="ECO:0000256" key="9">
    <source>
        <dbReference type="ARBA" id="ARBA00048173"/>
    </source>
</evidence>
<evidence type="ECO:0000256" key="1">
    <source>
        <dbReference type="ARBA" id="ARBA00012493"/>
    </source>
</evidence>
<comment type="similarity">
    <text evidence="8">Belongs to the bacterial reverse transcriptase family.</text>
</comment>
<dbReference type="InterPro" id="IPR000123">
    <property type="entry name" value="Reverse_transcriptase_msDNA"/>
</dbReference>
<dbReference type="InterPro" id="IPR030931">
    <property type="entry name" value="Group_II_RT_mat"/>
</dbReference>
<dbReference type="PANTHER" id="PTHR34047">
    <property type="entry name" value="NUCLEAR INTRON MATURASE 1, MITOCHONDRIAL-RELATED"/>
    <property type="match status" value="1"/>
</dbReference>
<comment type="catalytic activity">
    <reaction evidence="9">
        <text>DNA(n) + a 2'-deoxyribonucleoside 5'-triphosphate = DNA(n+1) + diphosphate</text>
        <dbReference type="Rhea" id="RHEA:22508"/>
        <dbReference type="Rhea" id="RHEA-COMP:17339"/>
        <dbReference type="Rhea" id="RHEA-COMP:17340"/>
        <dbReference type="ChEBI" id="CHEBI:33019"/>
        <dbReference type="ChEBI" id="CHEBI:61560"/>
        <dbReference type="ChEBI" id="CHEBI:173112"/>
        <dbReference type="EC" id="2.7.7.49"/>
    </reaction>
</comment>
<dbReference type="GO" id="GO:0003964">
    <property type="term" value="F:RNA-directed DNA polymerase activity"/>
    <property type="evidence" value="ECO:0007669"/>
    <property type="project" value="UniProtKB-KW"/>
</dbReference>
<evidence type="ECO:0000256" key="8">
    <source>
        <dbReference type="ARBA" id="ARBA00034120"/>
    </source>
</evidence>
<evidence type="ECO:0000256" key="2">
    <source>
        <dbReference type="ARBA" id="ARBA00022679"/>
    </source>
</evidence>
<keyword evidence="2" id="KW-0808">Transferase</keyword>
<dbReference type="NCBIfam" id="TIGR04416">
    <property type="entry name" value="group_II_RT_mat"/>
    <property type="match status" value="1"/>
</dbReference>
<protein>
    <recommendedName>
        <fullName evidence="1">RNA-directed DNA polymerase</fullName>
        <ecNumber evidence="1">2.7.7.49</ecNumber>
    </recommendedName>
</protein>
<dbReference type="PROSITE" id="PS50878">
    <property type="entry name" value="RT_POL"/>
    <property type="match status" value="1"/>
</dbReference>
<dbReference type="Pfam" id="PF08388">
    <property type="entry name" value="GIIM"/>
    <property type="match status" value="1"/>
</dbReference>
<keyword evidence="4" id="KW-0479">Metal-binding</keyword>
<comment type="caution">
    <text evidence="12">The sequence shown here is derived from an EMBL/GenBank/DDBJ whole genome shotgun (WGS) entry which is preliminary data.</text>
</comment>
<evidence type="ECO:0000256" key="6">
    <source>
        <dbReference type="ARBA" id="ARBA00022918"/>
    </source>
</evidence>
<dbReference type="CDD" id="cd01651">
    <property type="entry name" value="RT_G2_intron"/>
    <property type="match status" value="1"/>
</dbReference>
<evidence type="ECO:0000256" key="3">
    <source>
        <dbReference type="ARBA" id="ARBA00022695"/>
    </source>
</evidence>
<feature type="domain" description="Reverse transcriptase" evidence="11">
    <location>
        <begin position="68"/>
        <end position="293"/>
    </location>
</feature>
<dbReference type="PANTHER" id="PTHR34047:SF8">
    <property type="entry name" value="PROTEIN YKFC"/>
    <property type="match status" value="1"/>
</dbReference>
<organism evidence="12 13">
    <name type="scientific">Pseudomonas cedrina</name>
    <dbReference type="NCBI Taxonomy" id="651740"/>
    <lineage>
        <taxon>Bacteria</taxon>
        <taxon>Pseudomonadati</taxon>
        <taxon>Pseudomonadota</taxon>
        <taxon>Gammaproteobacteria</taxon>
        <taxon>Pseudomonadales</taxon>
        <taxon>Pseudomonadaceae</taxon>
        <taxon>Pseudomonas</taxon>
    </lineage>
</organism>
<dbReference type="EMBL" id="PCQE01000121">
    <property type="protein sequence ID" value="PRB87244.1"/>
    <property type="molecule type" value="Genomic_DNA"/>
</dbReference>
<reference evidence="12 13" key="1">
    <citation type="submission" date="2017-09" db="EMBL/GenBank/DDBJ databases">
        <title>Genomic, metabolic, and phenotypic characteristics of bacterial isolates from the natural microbiome of the model nematode Caenorhabditis elegans.</title>
        <authorList>
            <person name="Zimmermann J."/>
            <person name="Obeng N."/>
            <person name="Yang W."/>
            <person name="Obeng O."/>
            <person name="Kissoyan K."/>
            <person name="Pees B."/>
            <person name="Dirksen P."/>
            <person name="Hoppner M."/>
            <person name="Franke A."/>
            <person name="Rosenstiel P."/>
            <person name="Leippe M."/>
            <person name="Dierking K."/>
            <person name="Kaleta C."/>
            <person name="Schulenburg H."/>
        </authorList>
    </citation>
    <scope>NUCLEOTIDE SEQUENCE [LARGE SCALE GENOMIC DNA]</scope>
    <source>
        <strain evidence="12 13">MYb184</strain>
    </source>
</reference>
<dbReference type="InterPro" id="IPR013597">
    <property type="entry name" value="Mat_intron_G2"/>
</dbReference>
<evidence type="ECO:0000256" key="5">
    <source>
        <dbReference type="ARBA" id="ARBA00022842"/>
    </source>
</evidence>
<gene>
    <name evidence="12" type="primary">ltrA</name>
    <name evidence="12" type="ORF">CQ006_27950</name>
</gene>
<dbReference type="InterPro" id="IPR043502">
    <property type="entry name" value="DNA/RNA_pol_sf"/>
</dbReference>
<evidence type="ECO:0000256" key="7">
    <source>
        <dbReference type="ARBA" id="ARBA00023118"/>
    </source>
</evidence>
<dbReference type="AlphaFoldDB" id="A0A2S9D3A7"/>
<dbReference type="Proteomes" id="UP000239458">
    <property type="component" value="Unassembled WGS sequence"/>
</dbReference>
<evidence type="ECO:0000259" key="11">
    <source>
        <dbReference type="PROSITE" id="PS50878"/>
    </source>
</evidence>
<keyword evidence="7" id="KW-0051">Antiviral defense</keyword>
<keyword evidence="3" id="KW-0548">Nucleotidyltransferase</keyword>
<dbReference type="EC" id="2.7.7.49" evidence="1"/>
<sequence>MRSPVSDEVNRPQDEPDNAGQGLLERALERENLKRAWKRVKANKGAAGVDGLGIDQTAERLLCQWPEVREQLISGAYRPSPVKRVVIPKPDGGERELGIPTVTDRLIQQALLQVLQPLIDPTFSEYSYGFRPGRCAQDAVSTARRYVSSGRKVVVDVDLEKFFDRVDHDILIDRLGKRIADRAVLRLIRAYLDAGAQINGVVEKSRCGAPQDGPLSPLLANVLLDEVDRELERRGHCFVRYADDANVYVRSKKAGHRVMALLKRLYGKLHLIVNESKSAVASAFGRKFLGYEFWLARDEVKYAVSQKAQKQFKQRIRQLTRRSCGRSLQQVIDFLRPYLLGWKAYFKLSQTPGVWRELDKWIRHRLRAIQLKQWKRGTTVFRELVALGASKEVAQKVACNTRRWWDNSRWALNWVLNLAWFDRLGLPRLS</sequence>
<dbReference type="PRINTS" id="PR00866">
    <property type="entry name" value="RNADNAPOLMS"/>
</dbReference>
<keyword evidence="6 12" id="KW-0695">RNA-directed DNA polymerase</keyword>
<evidence type="ECO:0000313" key="12">
    <source>
        <dbReference type="EMBL" id="PRB87244.1"/>
    </source>
</evidence>
<feature type="region of interest" description="Disordered" evidence="10">
    <location>
        <begin position="1"/>
        <end position="22"/>
    </location>
</feature>
<evidence type="ECO:0000256" key="10">
    <source>
        <dbReference type="SAM" id="MobiDB-lite"/>
    </source>
</evidence>
<evidence type="ECO:0000313" key="13">
    <source>
        <dbReference type="Proteomes" id="UP000239458"/>
    </source>
</evidence>